<sequence>MTILTSFLTREPEEKTAMITVEDKYMESTTTTVGQKTYLEDTCPVCGDKVSGYHYGLLTCESCKGFFKRTVQNKKVYQCSADQNCPVDKTCRKRCPQCRFQKCLKVGMKIEAQQLGDTRFASDRGSESAEPQYRQMPLNVVPSDLTFNDTTSSHVRLTEEPEPILCSVFVLEIAGKFALTRRSLRATCCGVGEVKSFMASQVKKLKKERDGMDDLVWTRVAPHRRAGRVIAAAAAVVVQLTFSQLVCHNTSSRRGPRERAEMSTLAVCKN</sequence>
<dbReference type="InterPro" id="IPR016355">
    <property type="entry name" value="NR5-like"/>
</dbReference>
<evidence type="ECO:0000256" key="6">
    <source>
        <dbReference type="ARBA" id="ARBA00023125"/>
    </source>
</evidence>
<dbReference type="Pfam" id="PF00105">
    <property type="entry name" value="zf-C4"/>
    <property type="match status" value="1"/>
</dbReference>
<dbReference type="InterPro" id="IPR013088">
    <property type="entry name" value="Znf_NHR/GATA"/>
</dbReference>
<evidence type="ECO:0000256" key="2">
    <source>
        <dbReference type="ARBA" id="ARBA00022723"/>
    </source>
</evidence>
<keyword evidence="8" id="KW-0675">Receptor</keyword>
<dbReference type="SUPFAM" id="SSF57716">
    <property type="entry name" value="Glucocorticoid receptor-like (DNA-binding domain)"/>
    <property type="match status" value="1"/>
</dbReference>
<evidence type="ECO:0000256" key="7">
    <source>
        <dbReference type="ARBA" id="ARBA00023163"/>
    </source>
</evidence>
<keyword evidence="5" id="KW-0805">Transcription regulation</keyword>
<dbReference type="GO" id="GO:0009755">
    <property type="term" value="P:hormone-mediated signaling pathway"/>
    <property type="evidence" value="ECO:0007669"/>
    <property type="project" value="TreeGrafter"/>
</dbReference>
<dbReference type="AlphaFoldDB" id="A0A183IYZ8"/>
<name>A0A183IYZ8_9BILA</name>
<dbReference type="PROSITE" id="PS51030">
    <property type="entry name" value="NUCLEAR_REC_DBD_2"/>
    <property type="match status" value="1"/>
</dbReference>
<evidence type="ECO:0000256" key="9">
    <source>
        <dbReference type="ARBA" id="ARBA00023242"/>
    </source>
</evidence>
<evidence type="ECO:0000256" key="4">
    <source>
        <dbReference type="ARBA" id="ARBA00022833"/>
    </source>
</evidence>
<dbReference type="Gene3D" id="3.30.50.10">
    <property type="entry name" value="Erythroid Transcription Factor GATA-1, subunit A"/>
    <property type="match status" value="1"/>
</dbReference>
<dbReference type="WBParaSite" id="SBAD_0000916601-mRNA-1">
    <property type="protein sequence ID" value="SBAD_0000916601-mRNA-1"/>
    <property type="gene ID" value="SBAD_0000916601"/>
</dbReference>
<dbReference type="GO" id="GO:0008270">
    <property type="term" value="F:zinc ion binding"/>
    <property type="evidence" value="ECO:0007669"/>
    <property type="project" value="UniProtKB-KW"/>
</dbReference>
<dbReference type="Proteomes" id="UP000270296">
    <property type="component" value="Unassembled WGS sequence"/>
</dbReference>
<comment type="subcellular location">
    <subcellularLocation>
        <location evidence="1">Nucleus</location>
    </subcellularLocation>
</comment>
<organism evidence="13">
    <name type="scientific">Soboliphyme baturini</name>
    <dbReference type="NCBI Taxonomy" id="241478"/>
    <lineage>
        <taxon>Eukaryota</taxon>
        <taxon>Metazoa</taxon>
        <taxon>Ecdysozoa</taxon>
        <taxon>Nematoda</taxon>
        <taxon>Enoplea</taxon>
        <taxon>Dorylaimia</taxon>
        <taxon>Dioctophymatida</taxon>
        <taxon>Dioctophymatoidea</taxon>
        <taxon>Soboliphymatidae</taxon>
        <taxon>Soboliphyme</taxon>
    </lineage>
</organism>
<gene>
    <name evidence="11" type="ORF">SBAD_LOCUS8846</name>
</gene>
<proteinExistence type="predicted"/>
<dbReference type="EMBL" id="UZAM01012027">
    <property type="protein sequence ID" value="VDP19654.1"/>
    <property type="molecule type" value="Genomic_DNA"/>
</dbReference>
<dbReference type="GO" id="GO:0009888">
    <property type="term" value="P:tissue development"/>
    <property type="evidence" value="ECO:0007669"/>
    <property type="project" value="TreeGrafter"/>
</dbReference>
<evidence type="ECO:0000256" key="1">
    <source>
        <dbReference type="ARBA" id="ARBA00004123"/>
    </source>
</evidence>
<accession>A0A183IYZ8</accession>
<dbReference type="GO" id="GO:0000978">
    <property type="term" value="F:RNA polymerase II cis-regulatory region sequence-specific DNA binding"/>
    <property type="evidence" value="ECO:0007669"/>
    <property type="project" value="TreeGrafter"/>
</dbReference>
<evidence type="ECO:0000256" key="3">
    <source>
        <dbReference type="ARBA" id="ARBA00022771"/>
    </source>
</evidence>
<keyword evidence="9" id="KW-0539">Nucleus</keyword>
<evidence type="ECO:0000313" key="13">
    <source>
        <dbReference type="WBParaSite" id="SBAD_0000916601-mRNA-1"/>
    </source>
</evidence>
<evidence type="ECO:0000259" key="10">
    <source>
        <dbReference type="PROSITE" id="PS51030"/>
    </source>
</evidence>
<feature type="domain" description="Nuclear receptor" evidence="10">
    <location>
        <begin position="40"/>
        <end position="115"/>
    </location>
</feature>
<keyword evidence="6" id="KW-0238">DNA-binding</keyword>
<dbReference type="GO" id="GO:0090575">
    <property type="term" value="C:RNA polymerase II transcription regulator complex"/>
    <property type="evidence" value="ECO:0007669"/>
    <property type="project" value="TreeGrafter"/>
</dbReference>
<dbReference type="PANTHER" id="PTHR24086">
    <property type="entry name" value="NUCLEAR RECEPTOR SUBFAMILY 5 GROUP A"/>
    <property type="match status" value="1"/>
</dbReference>
<protein>
    <submittedName>
        <fullName evidence="13">Nuclear receptor domain-containing protein</fullName>
    </submittedName>
</protein>
<dbReference type="PROSITE" id="PS00031">
    <property type="entry name" value="NUCLEAR_REC_DBD_1"/>
    <property type="match status" value="1"/>
</dbReference>
<keyword evidence="3" id="KW-0863">Zinc-finger</keyword>
<dbReference type="PRINTS" id="PR00047">
    <property type="entry name" value="STROIDFINGER"/>
</dbReference>
<dbReference type="PANTHER" id="PTHR24086:SF15">
    <property type="entry name" value="NUCLEAR HORMONE RECEPTOR FTZ-F1"/>
    <property type="match status" value="1"/>
</dbReference>
<evidence type="ECO:0000313" key="11">
    <source>
        <dbReference type="EMBL" id="VDP19654.1"/>
    </source>
</evidence>
<evidence type="ECO:0000313" key="12">
    <source>
        <dbReference type="Proteomes" id="UP000270296"/>
    </source>
</evidence>
<evidence type="ECO:0000256" key="8">
    <source>
        <dbReference type="ARBA" id="ARBA00023170"/>
    </source>
</evidence>
<dbReference type="OrthoDB" id="6355676at2759"/>
<reference evidence="13" key="1">
    <citation type="submission" date="2016-06" db="UniProtKB">
        <authorList>
            <consortium name="WormBaseParasite"/>
        </authorList>
    </citation>
    <scope>IDENTIFICATION</scope>
</reference>
<keyword evidence="4" id="KW-0862">Zinc</keyword>
<reference evidence="11 12" key="2">
    <citation type="submission" date="2018-11" db="EMBL/GenBank/DDBJ databases">
        <authorList>
            <consortium name="Pathogen Informatics"/>
        </authorList>
    </citation>
    <scope>NUCLEOTIDE SEQUENCE [LARGE SCALE GENOMIC DNA]</scope>
</reference>
<keyword evidence="7" id="KW-0804">Transcription</keyword>
<dbReference type="GO" id="GO:0004879">
    <property type="term" value="F:nuclear receptor activity"/>
    <property type="evidence" value="ECO:0007669"/>
    <property type="project" value="InterPro"/>
</dbReference>
<keyword evidence="12" id="KW-1185">Reference proteome</keyword>
<evidence type="ECO:0000256" key="5">
    <source>
        <dbReference type="ARBA" id="ARBA00023015"/>
    </source>
</evidence>
<dbReference type="FunFam" id="3.30.50.10:FF:000006">
    <property type="entry name" value="Nuclear receptor subfamily 5 group A member"/>
    <property type="match status" value="1"/>
</dbReference>
<dbReference type="InterPro" id="IPR001628">
    <property type="entry name" value="Znf_hrmn_rcpt"/>
</dbReference>
<dbReference type="SMART" id="SM00399">
    <property type="entry name" value="ZnF_C4"/>
    <property type="match status" value="1"/>
</dbReference>
<keyword evidence="2" id="KW-0479">Metal-binding</keyword>